<dbReference type="GO" id="GO:0046872">
    <property type="term" value="F:metal ion binding"/>
    <property type="evidence" value="ECO:0007669"/>
    <property type="project" value="UniProtKB-KW"/>
</dbReference>
<evidence type="ECO:0000256" key="2">
    <source>
        <dbReference type="RuleBase" id="RU366034"/>
    </source>
</evidence>
<keyword evidence="2" id="KW-0460">Magnesium</keyword>
<dbReference type="EMBL" id="CM035437">
    <property type="protein sequence ID" value="KAH7287252.1"/>
    <property type="molecule type" value="Genomic_DNA"/>
</dbReference>
<comment type="cofactor">
    <cofactor evidence="2">
        <name>Mg(2+)</name>
        <dbReference type="ChEBI" id="CHEBI:18420"/>
    </cofactor>
</comment>
<name>A0A8T2QT15_CERRI</name>
<dbReference type="PANTHER" id="PTHR35201">
    <property type="entry name" value="TERPENE SYNTHASE"/>
    <property type="match status" value="1"/>
</dbReference>
<dbReference type="SUPFAM" id="SSF48576">
    <property type="entry name" value="Terpenoid synthases"/>
    <property type="match status" value="1"/>
</dbReference>
<evidence type="ECO:0000313" key="4">
    <source>
        <dbReference type="Proteomes" id="UP000825935"/>
    </source>
</evidence>
<accession>A0A8T2QT15</accession>
<protein>
    <recommendedName>
        <fullName evidence="2">Terpene synthase</fullName>
        <ecNumber evidence="2">4.2.3.-</ecNumber>
    </recommendedName>
</protein>
<dbReference type="GO" id="GO:0008299">
    <property type="term" value="P:isoprenoid biosynthetic process"/>
    <property type="evidence" value="ECO:0007669"/>
    <property type="project" value="UniProtKB-ARBA"/>
</dbReference>
<dbReference type="InterPro" id="IPR008949">
    <property type="entry name" value="Isoprenoid_synthase_dom_sf"/>
</dbReference>
<evidence type="ECO:0000256" key="1">
    <source>
        <dbReference type="ARBA" id="ARBA00006333"/>
    </source>
</evidence>
<sequence>MTSIQANVNLGNQMVVDCIPAAARTLHESALQEDLCQWARDNLWDVLTESEIGKIHTAAYGWLACSFWSRSASYQRSLTLLKLMYWFITFDDAIDNSSRMSSDPTEAESYCALFLDIVFRHGRKSSKTRPELLKEAKHKHSSSEVLPLRLGAEWWEDMKRDGMPISQQARFEAAATEYVMAQVQTVRWNEQLALKGKAPLLPDSITVRRVAVGAPLCIVASEYDLGIDLDIDILLDPLVQALQAAVSDHVAWINDILSFPKELRLGEVLNLVCLLPIHNNPCAASGLDPAALNGNEGGRSSFGAAACRAWEMTASRHEECVGLASRIMDSPHLSANPNMEDYVRAICSIAAGNWAWSLKSLLMMAQTIMYFLSPCMIMALDGYKFLHHYTHLGLEIQ</sequence>
<keyword evidence="4" id="KW-1185">Reference proteome</keyword>
<proteinExistence type="inferred from homology"/>
<dbReference type="AlphaFoldDB" id="A0A8T2QT15"/>
<dbReference type="Pfam" id="PF19086">
    <property type="entry name" value="Terpene_syn_C_2"/>
    <property type="match status" value="1"/>
</dbReference>
<evidence type="ECO:0000313" key="3">
    <source>
        <dbReference type="EMBL" id="KAH7287252.1"/>
    </source>
</evidence>
<dbReference type="InterPro" id="IPR034686">
    <property type="entry name" value="Terpene_cyclase-like_2"/>
</dbReference>
<comment type="caution">
    <text evidence="3">The sequence shown here is derived from an EMBL/GenBank/DDBJ whole genome shotgun (WGS) entry which is preliminary data.</text>
</comment>
<organism evidence="3 4">
    <name type="scientific">Ceratopteris richardii</name>
    <name type="common">Triangle waterfern</name>
    <dbReference type="NCBI Taxonomy" id="49495"/>
    <lineage>
        <taxon>Eukaryota</taxon>
        <taxon>Viridiplantae</taxon>
        <taxon>Streptophyta</taxon>
        <taxon>Embryophyta</taxon>
        <taxon>Tracheophyta</taxon>
        <taxon>Polypodiopsida</taxon>
        <taxon>Polypodiidae</taxon>
        <taxon>Polypodiales</taxon>
        <taxon>Pteridineae</taxon>
        <taxon>Pteridaceae</taxon>
        <taxon>Parkerioideae</taxon>
        <taxon>Ceratopteris</taxon>
    </lineage>
</organism>
<dbReference type="Gene3D" id="1.10.600.10">
    <property type="entry name" value="Farnesyl Diphosphate Synthase"/>
    <property type="match status" value="1"/>
</dbReference>
<keyword evidence="2" id="KW-0479">Metal-binding</keyword>
<reference evidence="3" key="1">
    <citation type="submission" date="2021-08" db="EMBL/GenBank/DDBJ databases">
        <title>WGS assembly of Ceratopteris richardii.</title>
        <authorList>
            <person name="Marchant D.B."/>
            <person name="Chen G."/>
            <person name="Jenkins J."/>
            <person name="Shu S."/>
            <person name="Leebens-Mack J."/>
            <person name="Grimwood J."/>
            <person name="Schmutz J."/>
            <person name="Soltis P."/>
            <person name="Soltis D."/>
            <person name="Chen Z.-H."/>
        </authorList>
    </citation>
    <scope>NUCLEOTIDE SEQUENCE</scope>
    <source>
        <strain evidence="3">Whitten #5841</strain>
        <tissue evidence="3">Leaf</tissue>
    </source>
</reference>
<dbReference type="GO" id="GO:0010333">
    <property type="term" value="F:terpene synthase activity"/>
    <property type="evidence" value="ECO:0007669"/>
    <property type="project" value="InterPro"/>
</dbReference>
<dbReference type="Proteomes" id="UP000825935">
    <property type="component" value="Chromosome 32"/>
</dbReference>
<dbReference type="EC" id="4.2.3.-" evidence="2"/>
<comment type="similarity">
    <text evidence="1 2">Belongs to the terpene synthase family.</text>
</comment>
<dbReference type="OrthoDB" id="2861623at2759"/>
<gene>
    <name evidence="3" type="ORF">KP509_32G047100</name>
</gene>
<dbReference type="PANTHER" id="PTHR35201:SF4">
    <property type="entry name" value="BETA-PINACENE SYNTHASE-RELATED"/>
    <property type="match status" value="1"/>
</dbReference>
<keyword evidence="2" id="KW-0456">Lyase</keyword>